<comment type="caution">
    <text evidence="1">The sequence shown here is derived from an EMBL/GenBank/DDBJ whole genome shotgun (WGS) entry which is preliminary data.</text>
</comment>
<dbReference type="Proteomes" id="UP001445335">
    <property type="component" value="Unassembled WGS sequence"/>
</dbReference>
<gene>
    <name evidence="1" type="ORF">WJX81_008704</name>
</gene>
<dbReference type="AlphaFoldDB" id="A0AAW1RSI1"/>
<evidence type="ECO:0000313" key="2">
    <source>
        <dbReference type="Proteomes" id="UP001445335"/>
    </source>
</evidence>
<protein>
    <submittedName>
        <fullName evidence="1">Uncharacterized protein</fullName>
    </submittedName>
</protein>
<dbReference type="EMBL" id="JALJOU010000025">
    <property type="protein sequence ID" value="KAK9836361.1"/>
    <property type="molecule type" value="Genomic_DNA"/>
</dbReference>
<name>A0AAW1RSI1_9CHLO</name>
<reference evidence="1 2" key="1">
    <citation type="journal article" date="2024" name="Nat. Commun.">
        <title>Phylogenomics reveals the evolutionary origins of lichenization in chlorophyte algae.</title>
        <authorList>
            <person name="Puginier C."/>
            <person name="Libourel C."/>
            <person name="Otte J."/>
            <person name="Skaloud P."/>
            <person name="Haon M."/>
            <person name="Grisel S."/>
            <person name="Petersen M."/>
            <person name="Berrin J.G."/>
            <person name="Delaux P.M."/>
            <person name="Dal Grande F."/>
            <person name="Keller J."/>
        </authorList>
    </citation>
    <scope>NUCLEOTIDE SEQUENCE [LARGE SCALE GENOMIC DNA]</scope>
    <source>
        <strain evidence="1 2">SAG 245.80</strain>
    </source>
</reference>
<keyword evidence="2" id="KW-1185">Reference proteome</keyword>
<organism evidence="1 2">
    <name type="scientific">Elliptochloris bilobata</name>
    <dbReference type="NCBI Taxonomy" id="381761"/>
    <lineage>
        <taxon>Eukaryota</taxon>
        <taxon>Viridiplantae</taxon>
        <taxon>Chlorophyta</taxon>
        <taxon>core chlorophytes</taxon>
        <taxon>Trebouxiophyceae</taxon>
        <taxon>Trebouxiophyceae incertae sedis</taxon>
        <taxon>Elliptochloris clade</taxon>
        <taxon>Elliptochloris</taxon>
    </lineage>
</organism>
<proteinExistence type="predicted"/>
<accession>A0AAW1RSI1</accession>
<sequence length="212" mass="23229">MPLTQASAWVKKAVGTEAVFVRDHHDNLASAKAAVLARLAAGEIESFAMLTRPALAPPWGARYQIADMRFLFVRSTPPLAPGGFTVMVEMTCSASELRWLWALQGVLEGVLLKQASSTARAFCDFVRCRCAEHAARRDSLGQRLQQLPAVRTHVAAGAQRPLSRTKFGDSACSSPDTVYYDVVEYMRSDDDSALAGIALHAPIWRAVKQRKQ</sequence>
<evidence type="ECO:0000313" key="1">
    <source>
        <dbReference type="EMBL" id="KAK9836361.1"/>
    </source>
</evidence>